<sequence length="170" mass="19631">MRSAYNAERPPIILDIEASGFGNGSYPIEVGFADTDTSRFCSLIKPFPNWTHWSDNAEAAHGISRQALNERGREPRDVALELNKKLKGCNTYCDGWVVDHPWLMTLFFAVNIEPEFQLSPIELIMTERQIEIWDDIHDKMRACSHGQRHRASTDAWVIQQTWIRSHYLSQ</sequence>
<gene>
    <name evidence="1" type="ORF">Kalk_09880</name>
</gene>
<dbReference type="AlphaFoldDB" id="A0A2K9LMJ6"/>
<dbReference type="SUPFAM" id="SSF53098">
    <property type="entry name" value="Ribonuclease H-like"/>
    <property type="match status" value="1"/>
</dbReference>
<organism evidence="1 2">
    <name type="scientific">Ketobacter alkanivorans</name>
    <dbReference type="NCBI Taxonomy" id="1917421"/>
    <lineage>
        <taxon>Bacteria</taxon>
        <taxon>Pseudomonadati</taxon>
        <taxon>Pseudomonadota</taxon>
        <taxon>Gammaproteobacteria</taxon>
        <taxon>Pseudomonadales</taxon>
        <taxon>Ketobacteraceae</taxon>
        <taxon>Ketobacter</taxon>
    </lineage>
</organism>
<evidence type="ECO:0000313" key="1">
    <source>
        <dbReference type="EMBL" id="AUM12705.1"/>
    </source>
</evidence>
<accession>A0A2K9LMJ6</accession>
<dbReference type="InterPro" id="IPR036397">
    <property type="entry name" value="RNaseH_sf"/>
</dbReference>
<protein>
    <recommendedName>
        <fullName evidence="3">Exonuclease domain-containing protein</fullName>
    </recommendedName>
</protein>
<dbReference type="InterPro" id="IPR012337">
    <property type="entry name" value="RNaseH-like_sf"/>
</dbReference>
<proteinExistence type="predicted"/>
<dbReference type="KEGG" id="kak:Kalk_09880"/>
<dbReference type="Gene3D" id="3.30.420.10">
    <property type="entry name" value="Ribonuclease H-like superfamily/Ribonuclease H"/>
    <property type="match status" value="1"/>
</dbReference>
<evidence type="ECO:0008006" key="3">
    <source>
        <dbReference type="Google" id="ProtNLM"/>
    </source>
</evidence>
<dbReference type="OrthoDB" id="5705783at2"/>
<dbReference type="RefSeq" id="WP_101894090.1">
    <property type="nucleotide sequence ID" value="NZ_CP022684.1"/>
</dbReference>
<dbReference type="Proteomes" id="UP000235116">
    <property type="component" value="Chromosome"/>
</dbReference>
<dbReference type="GO" id="GO:0003676">
    <property type="term" value="F:nucleic acid binding"/>
    <property type="evidence" value="ECO:0007669"/>
    <property type="project" value="InterPro"/>
</dbReference>
<evidence type="ECO:0000313" key="2">
    <source>
        <dbReference type="Proteomes" id="UP000235116"/>
    </source>
</evidence>
<name>A0A2K9LMJ6_9GAMM</name>
<keyword evidence="2" id="KW-1185">Reference proteome</keyword>
<reference evidence="2" key="1">
    <citation type="submission" date="2017-08" db="EMBL/GenBank/DDBJ databases">
        <title>Direct submision.</title>
        <authorList>
            <person name="Kim S.-J."/>
            <person name="Rhee S.-K."/>
        </authorList>
    </citation>
    <scope>NUCLEOTIDE SEQUENCE [LARGE SCALE GENOMIC DNA]</scope>
    <source>
        <strain evidence="2">GI5</strain>
    </source>
</reference>
<dbReference type="EMBL" id="CP022684">
    <property type="protein sequence ID" value="AUM12705.1"/>
    <property type="molecule type" value="Genomic_DNA"/>
</dbReference>